<gene>
    <name evidence="6" type="ORF">EII34_10850</name>
</gene>
<dbReference type="Pfam" id="PF17918">
    <property type="entry name" value="TetR_C_15"/>
    <property type="match status" value="1"/>
</dbReference>
<dbReference type="GO" id="GO:0000976">
    <property type="term" value="F:transcription cis-regulatory region binding"/>
    <property type="evidence" value="ECO:0007669"/>
    <property type="project" value="TreeGrafter"/>
</dbReference>
<proteinExistence type="predicted"/>
<dbReference type="Proteomes" id="UP000280819">
    <property type="component" value="Unassembled WGS sequence"/>
</dbReference>
<dbReference type="EMBL" id="RQZG01000012">
    <property type="protein sequence ID" value="RRD04321.1"/>
    <property type="molecule type" value="Genomic_DNA"/>
</dbReference>
<evidence type="ECO:0000256" key="4">
    <source>
        <dbReference type="PROSITE-ProRule" id="PRU00335"/>
    </source>
</evidence>
<dbReference type="PROSITE" id="PS50977">
    <property type="entry name" value="HTH_TETR_2"/>
    <property type="match status" value="1"/>
</dbReference>
<evidence type="ECO:0000259" key="5">
    <source>
        <dbReference type="PROSITE" id="PS50977"/>
    </source>
</evidence>
<dbReference type="AlphaFoldDB" id="A0A3P1T4C5"/>
<sequence>MRASTRIHCTSFCLHSQGGTVATQRSARGLARMAAIIEAAVVVFARDGVDRATTNAIAAEAGISPGSLYQYFSDRTDILHAVVRDYLTRLGEVYGQVWPTIDATTPRDGMIAALLAPLAEFKRANATFTMIYAHPNLPEELREEVDGANQAFATRLVDLLAARNPTLPRAELELAARQATALFRGTLPLLGTVTGDEQADIAELGTVIDAYLASRGIS</sequence>
<comment type="caution">
    <text evidence="6">The sequence shown here is derived from an EMBL/GenBank/DDBJ whole genome shotgun (WGS) entry which is preliminary data.</text>
</comment>
<evidence type="ECO:0000256" key="3">
    <source>
        <dbReference type="ARBA" id="ARBA00023163"/>
    </source>
</evidence>
<dbReference type="Pfam" id="PF00440">
    <property type="entry name" value="TetR_N"/>
    <property type="match status" value="1"/>
</dbReference>
<feature type="DNA-binding region" description="H-T-H motif" evidence="4">
    <location>
        <begin position="53"/>
        <end position="72"/>
    </location>
</feature>
<dbReference type="Gene3D" id="1.10.357.10">
    <property type="entry name" value="Tetracycline Repressor, domain 2"/>
    <property type="match status" value="1"/>
</dbReference>
<organism evidence="6 7">
    <name type="scientific">Arachnia propionica</name>
    <dbReference type="NCBI Taxonomy" id="1750"/>
    <lineage>
        <taxon>Bacteria</taxon>
        <taxon>Bacillati</taxon>
        <taxon>Actinomycetota</taxon>
        <taxon>Actinomycetes</taxon>
        <taxon>Propionibacteriales</taxon>
        <taxon>Propionibacteriaceae</taxon>
        <taxon>Arachnia</taxon>
    </lineage>
</organism>
<dbReference type="GO" id="GO:0003700">
    <property type="term" value="F:DNA-binding transcription factor activity"/>
    <property type="evidence" value="ECO:0007669"/>
    <property type="project" value="TreeGrafter"/>
</dbReference>
<accession>A0A3P1T4C5</accession>
<reference evidence="6 7" key="1">
    <citation type="submission" date="2018-11" db="EMBL/GenBank/DDBJ databases">
        <title>Genomes From Bacteria Associated with the Canine Oral Cavity: a Test Case for Automated Genome-Based Taxonomic Assignment.</title>
        <authorList>
            <person name="Coil D.A."/>
            <person name="Jospin G."/>
            <person name="Darling A.E."/>
            <person name="Wallis C."/>
            <person name="Davis I.J."/>
            <person name="Harris S."/>
            <person name="Eisen J.A."/>
            <person name="Holcombe L.J."/>
            <person name="O'Flynn C."/>
        </authorList>
    </citation>
    <scope>NUCLEOTIDE SEQUENCE [LARGE SCALE GENOMIC DNA]</scope>
    <source>
        <strain evidence="6 7">OH887_COT-365</strain>
    </source>
</reference>
<dbReference type="SUPFAM" id="SSF46689">
    <property type="entry name" value="Homeodomain-like"/>
    <property type="match status" value="1"/>
</dbReference>
<dbReference type="InterPro" id="IPR041669">
    <property type="entry name" value="TetR_C_15"/>
</dbReference>
<evidence type="ECO:0000256" key="1">
    <source>
        <dbReference type="ARBA" id="ARBA00023015"/>
    </source>
</evidence>
<dbReference type="PANTHER" id="PTHR30055:SF234">
    <property type="entry name" value="HTH-TYPE TRANSCRIPTIONAL REGULATOR BETI"/>
    <property type="match status" value="1"/>
</dbReference>
<evidence type="ECO:0000313" key="7">
    <source>
        <dbReference type="Proteomes" id="UP000280819"/>
    </source>
</evidence>
<dbReference type="InterPro" id="IPR009057">
    <property type="entry name" value="Homeodomain-like_sf"/>
</dbReference>
<keyword evidence="2 4" id="KW-0238">DNA-binding</keyword>
<name>A0A3P1T4C5_9ACTN</name>
<dbReference type="InterPro" id="IPR001647">
    <property type="entry name" value="HTH_TetR"/>
</dbReference>
<evidence type="ECO:0000313" key="6">
    <source>
        <dbReference type="EMBL" id="RRD04321.1"/>
    </source>
</evidence>
<feature type="domain" description="HTH tetR-type" evidence="5">
    <location>
        <begin position="30"/>
        <end position="90"/>
    </location>
</feature>
<keyword evidence="3" id="KW-0804">Transcription</keyword>
<dbReference type="PANTHER" id="PTHR30055">
    <property type="entry name" value="HTH-TYPE TRANSCRIPTIONAL REGULATOR RUTR"/>
    <property type="match status" value="1"/>
</dbReference>
<keyword evidence="1" id="KW-0805">Transcription regulation</keyword>
<dbReference type="OrthoDB" id="9816296at2"/>
<protein>
    <submittedName>
        <fullName evidence="6">TetR/AcrR family transcriptional regulator</fullName>
    </submittedName>
</protein>
<dbReference type="InterPro" id="IPR050109">
    <property type="entry name" value="HTH-type_TetR-like_transc_reg"/>
</dbReference>
<evidence type="ECO:0000256" key="2">
    <source>
        <dbReference type="ARBA" id="ARBA00023125"/>
    </source>
</evidence>
<dbReference type="PRINTS" id="PR00455">
    <property type="entry name" value="HTHTETR"/>
</dbReference>